<dbReference type="PANTHER" id="PTHR30572">
    <property type="entry name" value="MEMBRANE COMPONENT OF TRANSPORTER-RELATED"/>
    <property type="match status" value="1"/>
</dbReference>
<evidence type="ECO:0000256" key="1">
    <source>
        <dbReference type="ARBA" id="ARBA00004651"/>
    </source>
</evidence>
<feature type="transmembrane region" description="Helical" evidence="6">
    <location>
        <begin position="685"/>
        <end position="705"/>
    </location>
</feature>
<evidence type="ECO:0000256" key="6">
    <source>
        <dbReference type="SAM" id="Phobius"/>
    </source>
</evidence>
<keyword evidence="4 6" id="KW-1133">Transmembrane helix</keyword>
<evidence type="ECO:0000256" key="2">
    <source>
        <dbReference type="ARBA" id="ARBA00022475"/>
    </source>
</evidence>
<evidence type="ECO:0000313" key="9">
    <source>
        <dbReference type="EMBL" id="MDN3688530.1"/>
    </source>
</evidence>
<keyword evidence="5 6" id="KW-0472">Membrane</keyword>
<feature type="transmembrane region" description="Helical" evidence="6">
    <location>
        <begin position="293"/>
        <end position="315"/>
    </location>
</feature>
<dbReference type="Pfam" id="PF12704">
    <property type="entry name" value="MacB_PCD"/>
    <property type="match status" value="1"/>
</dbReference>
<protein>
    <submittedName>
        <fullName evidence="9">ABC transporter permease</fullName>
    </submittedName>
</protein>
<feature type="domain" description="ABC3 transporter permease C-terminal" evidence="7">
    <location>
        <begin position="688"/>
        <end position="801"/>
    </location>
</feature>
<dbReference type="PROSITE" id="PS51257">
    <property type="entry name" value="PROKAR_LIPOPROTEIN"/>
    <property type="match status" value="1"/>
</dbReference>
<evidence type="ECO:0000256" key="5">
    <source>
        <dbReference type="ARBA" id="ARBA00023136"/>
    </source>
</evidence>
<dbReference type="EMBL" id="JAUFQS010000010">
    <property type="protein sequence ID" value="MDN3688530.1"/>
    <property type="molecule type" value="Genomic_DNA"/>
</dbReference>
<feature type="transmembrane region" description="Helical" evidence="6">
    <location>
        <begin position="344"/>
        <end position="367"/>
    </location>
</feature>
<evidence type="ECO:0000259" key="7">
    <source>
        <dbReference type="Pfam" id="PF02687"/>
    </source>
</evidence>
<dbReference type="Pfam" id="PF02687">
    <property type="entry name" value="FtsX"/>
    <property type="match status" value="2"/>
</dbReference>
<comment type="subcellular location">
    <subcellularLocation>
        <location evidence="1">Cell membrane</location>
        <topology evidence="1">Multi-pass membrane protein</topology>
    </subcellularLocation>
</comment>
<comment type="caution">
    <text evidence="9">The sequence shown here is derived from an EMBL/GenBank/DDBJ whole genome shotgun (WGS) entry which is preliminary data.</text>
</comment>
<dbReference type="PANTHER" id="PTHR30572:SF18">
    <property type="entry name" value="ABC-TYPE MACROLIDE FAMILY EXPORT SYSTEM PERMEASE COMPONENT 2"/>
    <property type="match status" value="1"/>
</dbReference>
<organism evidence="9 10">
    <name type="scientific">Cyclobacterium jeungdonense</name>
    <dbReference type="NCBI Taxonomy" id="708087"/>
    <lineage>
        <taxon>Bacteria</taxon>
        <taxon>Pseudomonadati</taxon>
        <taxon>Bacteroidota</taxon>
        <taxon>Cytophagia</taxon>
        <taxon>Cytophagales</taxon>
        <taxon>Cyclobacteriaceae</taxon>
        <taxon>Cyclobacterium</taxon>
    </lineage>
</organism>
<evidence type="ECO:0000256" key="4">
    <source>
        <dbReference type="ARBA" id="ARBA00022989"/>
    </source>
</evidence>
<keyword evidence="3 6" id="KW-0812">Transmembrane</keyword>
<feature type="transmembrane region" description="Helical" evidence="6">
    <location>
        <begin position="433"/>
        <end position="458"/>
    </location>
</feature>
<feature type="domain" description="MacB-like periplasmic core" evidence="8">
    <location>
        <begin position="20"/>
        <end position="235"/>
    </location>
</feature>
<dbReference type="InterPro" id="IPR003838">
    <property type="entry name" value="ABC3_permease_C"/>
</dbReference>
<gene>
    <name evidence="9" type="ORF">QWZ15_11870</name>
</gene>
<feature type="transmembrane region" description="Helical" evidence="6">
    <location>
        <begin position="740"/>
        <end position="760"/>
    </location>
</feature>
<evidence type="ECO:0000259" key="8">
    <source>
        <dbReference type="Pfam" id="PF12704"/>
    </source>
</evidence>
<feature type="transmembrane region" description="Helical" evidence="6">
    <location>
        <begin position="21"/>
        <end position="41"/>
    </location>
</feature>
<dbReference type="Proteomes" id="UP001236663">
    <property type="component" value="Unassembled WGS sequence"/>
</dbReference>
<name>A0ABT8C9T8_9BACT</name>
<dbReference type="RefSeq" id="WP_163386785.1">
    <property type="nucleotide sequence ID" value="NZ_JAUFQS010000010.1"/>
</dbReference>
<feature type="domain" description="ABC3 transporter permease C-terminal" evidence="7">
    <location>
        <begin position="299"/>
        <end position="413"/>
    </location>
</feature>
<accession>A0ABT8C9T8</accession>
<keyword evidence="2" id="KW-1003">Cell membrane</keyword>
<feature type="transmembrane region" description="Helical" evidence="6">
    <location>
        <begin position="772"/>
        <end position="794"/>
    </location>
</feature>
<keyword evidence="10" id="KW-1185">Reference proteome</keyword>
<evidence type="ECO:0000313" key="10">
    <source>
        <dbReference type="Proteomes" id="UP001236663"/>
    </source>
</evidence>
<evidence type="ECO:0000256" key="3">
    <source>
        <dbReference type="ARBA" id="ARBA00022692"/>
    </source>
</evidence>
<dbReference type="InterPro" id="IPR050250">
    <property type="entry name" value="Macrolide_Exporter_MacB"/>
</dbReference>
<dbReference type="InterPro" id="IPR025857">
    <property type="entry name" value="MacB_PCD"/>
</dbReference>
<sequence length="808" mass="89491">MLKNYFKIAYRSLLRHKIFSTINILGLSIGIASCLICLLFVKNEWSYDRFHKKSDRIFRVVFQGNIQGEVLKEAHVMPPVAEALLADYPEVLAATRIRLMGSPTITVDEDQFRNHHAAFVDANFFEVFTFPLLKGNPEKALIEPNSLVLSQSVAETYFGGQDPLGKVIWMNDGKEGFTITGVMADMPQQSHFRFDMLASMSTFPEASNPSFMVSEFYTYLVLPEQYDYRKLEAKMPQVTQKYIGPQLQTGMGISLEAFQAAGNKIGLYLQPLTDIHLHSDLMGELGSGGDIRYVYIFIAIAVFMLLIACINFINLSTASGSRRAREVGVRKVLGAAQRQLRGQFLAESILLSGLALLLALALLQLTLPFFNDFSEVQLSFSLSENGWLLPFLLLFGLSIGVLAGAYPAFFLSSFSTVSVLKSAPTGHPGKGKVSLRSGLVVFQFCISIILIMGSMVVYRQLGYIQNKDLGYEKEQVLILPDVGQLGNNAEAFRQQLLQDERVVHVSISGYLPSGPSYNNNYFVFPEDDPSLQIKTLRYDVDEEYVPTLGLELITGRNFSIEYGSDDAAMLINETAAIALGWENDALGKHLSHSNNEGERTSYRIIGVVKDFHFRSMHERIAPLVMTLGSGNGAVIAKINTDQVTELLESIKDKWTSMAGNEPFTYSFLDDRFYQTYATERKMGKVVTIFSGLTVFIASMGLFGLATFTTKQRTKEIGIRKVLGAEIAGIVLMLSGDFLKLVGIAAICAFPISAWVMGAWLEGFAYRIAIGPWTYLGAGMIAAIVAFLTTGYLALQAARTNPVTNLRNE</sequence>
<reference evidence="10" key="1">
    <citation type="journal article" date="2019" name="Int. J. Syst. Evol. Microbiol.">
        <title>The Global Catalogue of Microorganisms (GCM) 10K type strain sequencing project: providing services to taxonomists for standard genome sequencing and annotation.</title>
        <authorList>
            <consortium name="The Broad Institute Genomics Platform"/>
            <consortium name="The Broad Institute Genome Sequencing Center for Infectious Disease"/>
            <person name="Wu L."/>
            <person name="Ma J."/>
        </authorList>
    </citation>
    <scope>NUCLEOTIDE SEQUENCE [LARGE SCALE GENOMIC DNA]</scope>
    <source>
        <strain evidence="10">CECT 7706</strain>
    </source>
</reference>
<feature type="transmembrane region" description="Helical" evidence="6">
    <location>
        <begin position="387"/>
        <end position="412"/>
    </location>
</feature>
<proteinExistence type="predicted"/>